<dbReference type="PANTHER" id="PTHR42988:SF2">
    <property type="entry name" value="CYCLIC NUCLEOTIDE PHOSPHODIESTERASE CBUA0032-RELATED"/>
    <property type="match status" value="1"/>
</dbReference>
<keyword evidence="2" id="KW-0378">Hydrolase</keyword>
<name>A0A844B139_9RHOB</name>
<evidence type="ECO:0000256" key="2">
    <source>
        <dbReference type="ARBA" id="ARBA00022801"/>
    </source>
</evidence>
<sequence length="279" mass="30625">MLKFVVLADIHLVPEGKLSHGLDTYDRLEQAVSYVNEVHGDADFVVFAGDLADRGEAEAYARFKTAISPFAMPTYLTLGNHDQRPTFLEVFPGTENSETGCMDHVIDQDGQRIIVLDSSEPDLWGSGQLSAAQISWLRARLAEVPDTPVVIVLHHNITPFSVQTDFIILEENAAFAEAVLSQGNVRQVISGHVHMTTSGNYRGVPFCTFAGAHYNIDPMMVDKSGPVPTEPGRYVSPVPRREGPGQLAVVLCDADSVVVHMENFLDRHLVLAPDLFAWS</sequence>
<evidence type="ECO:0000256" key="4">
    <source>
        <dbReference type="ARBA" id="ARBA00025742"/>
    </source>
</evidence>
<dbReference type="SUPFAM" id="SSF56300">
    <property type="entry name" value="Metallo-dependent phosphatases"/>
    <property type="match status" value="1"/>
</dbReference>
<dbReference type="GO" id="GO:0004112">
    <property type="term" value="F:cyclic-nucleotide phosphodiesterase activity"/>
    <property type="evidence" value="ECO:0007669"/>
    <property type="project" value="InterPro"/>
</dbReference>
<keyword evidence="1" id="KW-0479">Metal-binding</keyword>
<accession>A0A844B139</accession>
<evidence type="ECO:0000259" key="5">
    <source>
        <dbReference type="Pfam" id="PF00149"/>
    </source>
</evidence>
<comment type="caution">
    <text evidence="6">The sequence shown here is derived from an EMBL/GenBank/DDBJ whole genome shotgun (WGS) entry which is preliminary data.</text>
</comment>
<proteinExistence type="inferred from homology"/>
<dbReference type="InterPro" id="IPR026575">
    <property type="entry name" value="GpdQ/CpdA-like"/>
</dbReference>
<dbReference type="Proteomes" id="UP000436694">
    <property type="component" value="Unassembled WGS sequence"/>
</dbReference>
<dbReference type="AlphaFoldDB" id="A0A844B139"/>
<organism evidence="6 7">
    <name type="scientific">Tritonibacter aquimaris</name>
    <dbReference type="NCBI Taxonomy" id="2663379"/>
    <lineage>
        <taxon>Bacteria</taxon>
        <taxon>Pseudomonadati</taxon>
        <taxon>Pseudomonadota</taxon>
        <taxon>Alphaproteobacteria</taxon>
        <taxon>Rhodobacterales</taxon>
        <taxon>Paracoccaceae</taxon>
        <taxon>Tritonibacter</taxon>
    </lineage>
</organism>
<dbReference type="CDD" id="cd07402">
    <property type="entry name" value="MPP_GpdQ"/>
    <property type="match status" value="1"/>
</dbReference>
<dbReference type="GO" id="GO:0046872">
    <property type="term" value="F:metal ion binding"/>
    <property type="evidence" value="ECO:0007669"/>
    <property type="project" value="UniProtKB-KW"/>
</dbReference>
<feature type="domain" description="Calcineurin-like phosphoesterase" evidence="5">
    <location>
        <begin position="2"/>
        <end position="194"/>
    </location>
</feature>
<keyword evidence="3" id="KW-0408">Iron</keyword>
<dbReference type="PANTHER" id="PTHR42988">
    <property type="entry name" value="PHOSPHOHYDROLASE"/>
    <property type="match status" value="1"/>
</dbReference>
<reference evidence="6 7" key="1">
    <citation type="submission" date="2019-10" db="EMBL/GenBank/DDBJ databases">
        <title>Epibacterium sp. nov., isolated from seawater.</title>
        <authorList>
            <person name="Zhang X."/>
            <person name="Li N."/>
        </authorList>
    </citation>
    <scope>NUCLEOTIDE SEQUENCE [LARGE SCALE GENOMIC DNA]</scope>
    <source>
        <strain evidence="6 7">SM1969</strain>
    </source>
</reference>
<evidence type="ECO:0000313" key="7">
    <source>
        <dbReference type="Proteomes" id="UP000436694"/>
    </source>
</evidence>
<dbReference type="Pfam" id="PF00149">
    <property type="entry name" value="Metallophos"/>
    <property type="match status" value="1"/>
</dbReference>
<keyword evidence="7" id="KW-1185">Reference proteome</keyword>
<dbReference type="Gene3D" id="3.60.21.10">
    <property type="match status" value="1"/>
</dbReference>
<dbReference type="EMBL" id="WIXK01000010">
    <property type="protein sequence ID" value="MQY44032.1"/>
    <property type="molecule type" value="Genomic_DNA"/>
</dbReference>
<protein>
    <recommendedName>
        <fullName evidence="5">Calcineurin-like phosphoesterase domain-containing protein</fullName>
    </recommendedName>
</protein>
<comment type="similarity">
    <text evidence="4">Belongs to the cyclic nucleotide phosphodiesterase class-III family.</text>
</comment>
<gene>
    <name evidence="6" type="ORF">GG681_15405</name>
</gene>
<dbReference type="InterPro" id="IPR050884">
    <property type="entry name" value="CNP_phosphodiesterase-III"/>
</dbReference>
<evidence type="ECO:0000256" key="3">
    <source>
        <dbReference type="ARBA" id="ARBA00023004"/>
    </source>
</evidence>
<evidence type="ECO:0000313" key="6">
    <source>
        <dbReference type="EMBL" id="MQY44032.1"/>
    </source>
</evidence>
<dbReference type="InterPro" id="IPR029052">
    <property type="entry name" value="Metallo-depent_PP-like"/>
</dbReference>
<evidence type="ECO:0000256" key="1">
    <source>
        <dbReference type="ARBA" id="ARBA00022723"/>
    </source>
</evidence>
<dbReference type="RefSeq" id="WP_153548927.1">
    <property type="nucleotide sequence ID" value="NZ_WIXK01000010.1"/>
</dbReference>
<dbReference type="InterPro" id="IPR004843">
    <property type="entry name" value="Calcineurin-like_PHP"/>
</dbReference>